<protein>
    <recommendedName>
        <fullName evidence="3">AlpA family transcriptional regulator</fullName>
    </recommendedName>
</protein>
<sequence>MPSDLMGAAEIRLRLGGISRQRVYQLTHRSDWPAPYDELIQGKVWRRDDVEAWIKQHRPDLNDQAP</sequence>
<dbReference type="RefSeq" id="WP_244945218.1">
    <property type="nucleotide sequence ID" value="NZ_RJKL01000001.1"/>
</dbReference>
<evidence type="ECO:0008006" key="3">
    <source>
        <dbReference type="Google" id="ProtNLM"/>
    </source>
</evidence>
<reference evidence="1 2" key="1">
    <citation type="submission" date="2018-11" db="EMBL/GenBank/DDBJ databases">
        <title>Sequencing the genomes of 1000 actinobacteria strains.</title>
        <authorList>
            <person name="Klenk H.-P."/>
        </authorList>
    </citation>
    <scope>NUCLEOTIDE SEQUENCE [LARGE SCALE GENOMIC DNA]</scope>
    <source>
        <strain evidence="1 2">DSM 43634</strain>
    </source>
</reference>
<comment type="caution">
    <text evidence="1">The sequence shown here is derived from an EMBL/GenBank/DDBJ whole genome shotgun (WGS) entry which is preliminary data.</text>
</comment>
<accession>A0A3N1GHI1</accession>
<dbReference type="Proteomes" id="UP000271683">
    <property type="component" value="Unassembled WGS sequence"/>
</dbReference>
<evidence type="ECO:0000313" key="1">
    <source>
        <dbReference type="EMBL" id="ROP29710.1"/>
    </source>
</evidence>
<gene>
    <name evidence="1" type="ORF">EDD30_2522</name>
</gene>
<proteinExistence type="predicted"/>
<dbReference type="AlphaFoldDB" id="A0A3N1GHI1"/>
<organism evidence="1 2">
    <name type="scientific">Couchioplanes caeruleus</name>
    <dbReference type="NCBI Taxonomy" id="56438"/>
    <lineage>
        <taxon>Bacteria</taxon>
        <taxon>Bacillati</taxon>
        <taxon>Actinomycetota</taxon>
        <taxon>Actinomycetes</taxon>
        <taxon>Micromonosporales</taxon>
        <taxon>Micromonosporaceae</taxon>
        <taxon>Couchioplanes</taxon>
    </lineage>
</organism>
<name>A0A3N1GHI1_9ACTN</name>
<evidence type="ECO:0000313" key="2">
    <source>
        <dbReference type="Proteomes" id="UP000271683"/>
    </source>
</evidence>
<dbReference type="EMBL" id="RJKL01000001">
    <property type="protein sequence ID" value="ROP29710.1"/>
    <property type="molecule type" value="Genomic_DNA"/>
</dbReference>